<organism evidence="2 3">
    <name type="scientific">Candidatus Segetimicrobium genomatis</name>
    <dbReference type="NCBI Taxonomy" id="2569760"/>
    <lineage>
        <taxon>Bacteria</taxon>
        <taxon>Bacillati</taxon>
        <taxon>Candidatus Sysuimicrobiota</taxon>
        <taxon>Candidatus Sysuimicrobiia</taxon>
        <taxon>Candidatus Sysuimicrobiales</taxon>
        <taxon>Candidatus Segetimicrobiaceae</taxon>
        <taxon>Candidatus Segetimicrobium</taxon>
    </lineage>
</organism>
<evidence type="ECO:0000313" key="3">
    <source>
        <dbReference type="Proteomes" id="UP000318509"/>
    </source>
</evidence>
<dbReference type="SMART" id="SM00966">
    <property type="entry name" value="SpoVT_AbrB"/>
    <property type="match status" value="1"/>
</dbReference>
<proteinExistence type="predicted"/>
<dbReference type="EMBL" id="VBAK01000041">
    <property type="protein sequence ID" value="TMI93046.1"/>
    <property type="molecule type" value="Genomic_DNA"/>
</dbReference>
<dbReference type="Pfam" id="PF04014">
    <property type="entry name" value="MazE_antitoxin"/>
    <property type="match status" value="1"/>
</dbReference>
<accession>A0A537KC08</accession>
<dbReference type="Gene3D" id="2.10.260.10">
    <property type="match status" value="1"/>
</dbReference>
<evidence type="ECO:0000259" key="1">
    <source>
        <dbReference type="SMART" id="SM00966"/>
    </source>
</evidence>
<sequence length="170" mass="19026">MARGTVILAPRGIAIDVITRYNLSMRVALRRIGNSLGVLLPKATLDAWGLGEGDALELTERGLRPPARGGFSHQELDELRRSIAVAIIRRFTPREIRAQILANLRRWKRQGVWGVAYEEWRDIAAGEDDGELFEAMIGRDEKAIRLRQSAPFVGLLSKEEVRKLNEEAAG</sequence>
<dbReference type="Proteomes" id="UP000318509">
    <property type="component" value="Unassembled WGS sequence"/>
</dbReference>
<feature type="domain" description="SpoVT-AbrB" evidence="1">
    <location>
        <begin position="30"/>
        <end position="71"/>
    </location>
</feature>
<gene>
    <name evidence="2" type="ORF">E6H00_01820</name>
</gene>
<protein>
    <recommendedName>
        <fullName evidence="1">SpoVT-AbrB domain-containing protein</fullName>
    </recommendedName>
</protein>
<evidence type="ECO:0000313" key="2">
    <source>
        <dbReference type="EMBL" id="TMI93046.1"/>
    </source>
</evidence>
<reference evidence="2 3" key="1">
    <citation type="journal article" date="2019" name="Nat. Microbiol.">
        <title>Mediterranean grassland soil C-N compound turnover is dependent on rainfall and depth, and is mediated by genomically divergent microorganisms.</title>
        <authorList>
            <person name="Diamond S."/>
            <person name="Andeer P.F."/>
            <person name="Li Z."/>
            <person name="Crits-Christoph A."/>
            <person name="Burstein D."/>
            <person name="Anantharaman K."/>
            <person name="Lane K.R."/>
            <person name="Thomas B.C."/>
            <person name="Pan C."/>
            <person name="Northen T.R."/>
            <person name="Banfield J.F."/>
        </authorList>
    </citation>
    <scope>NUCLEOTIDE SEQUENCE [LARGE SCALE GENOMIC DNA]</scope>
    <source>
        <strain evidence="2">NP_3</strain>
    </source>
</reference>
<name>A0A537KC08_9BACT</name>
<dbReference type="GO" id="GO:0003677">
    <property type="term" value="F:DNA binding"/>
    <property type="evidence" value="ECO:0007669"/>
    <property type="project" value="InterPro"/>
</dbReference>
<dbReference type="InterPro" id="IPR007159">
    <property type="entry name" value="SpoVT-AbrB_dom"/>
</dbReference>
<dbReference type="AlphaFoldDB" id="A0A537KC08"/>
<comment type="caution">
    <text evidence="2">The sequence shown here is derived from an EMBL/GenBank/DDBJ whole genome shotgun (WGS) entry which is preliminary data.</text>
</comment>
<dbReference type="SUPFAM" id="SSF89447">
    <property type="entry name" value="AbrB/MazE/MraZ-like"/>
    <property type="match status" value="1"/>
</dbReference>
<dbReference type="InterPro" id="IPR037914">
    <property type="entry name" value="SpoVT-AbrB_sf"/>
</dbReference>